<feature type="compositionally biased region" description="Polar residues" evidence="1">
    <location>
        <begin position="45"/>
        <end position="60"/>
    </location>
</feature>
<feature type="region of interest" description="Disordered" evidence="1">
    <location>
        <begin position="1"/>
        <end position="80"/>
    </location>
</feature>
<organism evidence="2 3">
    <name type="scientific">Austropuccinia psidii MF-1</name>
    <dbReference type="NCBI Taxonomy" id="1389203"/>
    <lineage>
        <taxon>Eukaryota</taxon>
        <taxon>Fungi</taxon>
        <taxon>Dikarya</taxon>
        <taxon>Basidiomycota</taxon>
        <taxon>Pucciniomycotina</taxon>
        <taxon>Pucciniomycetes</taxon>
        <taxon>Pucciniales</taxon>
        <taxon>Sphaerophragmiaceae</taxon>
        <taxon>Austropuccinia</taxon>
    </lineage>
</organism>
<proteinExistence type="predicted"/>
<dbReference type="AlphaFoldDB" id="A0A9Q3HV90"/>
<evidence type="ECO:0000313" key="2">
    <source>
        <dbReference type="EMBL" id="MBW0517527.1"/>
    </source>
</evidence>
<comment type="caution">
    <text evidence="2">The sequence shown here is derived from an EMBL/GenBank/DDBJ whole genome shotgun (WGS) entry which is preliminary data.</text>
</comment>
<protein>
    <submittedName>
        <fullName evidence="2">Uncharacterized protein</fullName>
    </submittedName>
</protein>
<dbReference type="Proteomes" id="UP000765509">
    <property type="component" value="Unassembled WGS sequence"/>
</dbReference>
<reference evidence="2" key="1">
    <citation type="submission" date="2021-03" db="EMBL/GenBank/DDBJ databases">
        <title>Draft genome sequence of rust myrtle Austropuccinia psidii MF-1, a brazilian biotype.</title>
        <authorList>
            <person name="Quecine M.C."/>
            <person name="Pachon D.M.R."/>
            <person name="Bonatelli M.L."/>
            <person name="Correr F.H."/>
            <person name="Franceschini L.M."/>
            <person name="Leite T.F."/>
            <person name="Margarido G.R.A."/>
            <person name="Almeida C.A."/>
            <person name="Ferrarezi J.A."/>
            <person name="Labate C.A."/>
        </authorList>
    </citation>
    <scope>NUCLEOTIDE SEQUENCE</scope>
    <source>
        <strain evidence="2">MF-1</strain>
    </source>
</reference>
<evidence type="ECO:0000256" key="1">
    <source>
        <dbReference type="SAM" id="MobiDB-lite"/>
    </source>
</evidence>
<sequence length="103" mass="11466">MNPVLPSTPRNFQPTLATIPTSLPPASLSSSHTRPAIIPAVRPSPIQQSRASPIVTSQHLQPEASSSRRREELSPFPFPDAQVFRQRDCWPIQVTREDPNMES</sequence>
<accession>A0A9Q3HV90</accession>
<keyword evidence="3" id="KW-1185">Reference proteome</keyword>
<name>A0A9Q3HV90_9BASI</name>
<gene>
    <name evidence="2" type="ORF">O181_057242</name>
</gene>
<dbReference type="EMBL" id="AVOT02025983">
    <property type="protein sequence ID" value="MBW0517527.1"/>
    <property type="molecule type" value="Genomic_DNA"/>
</dbReference>
<evidence type="ECO:0000313" key="3">
    <source>
        <dbReference type="Proteomes" id="UP000765509"/>
    </source>
</evidence>
<feature type="compositionally biased region" description="Polar residues" evidence="1">
    <location>
        <begin position="8"/>
        <end position="21"/>
    </location>
</feature>